<reference evidence="2 3" key="1">
    <citation type="submission" date="2020-09" db="EMBL/GenBank/DDBJ databases">
        <title>Genome sequencing and assembly of Pontibacter sp.</title>
        <authorList>
            <person name="Chhetri G."/>
        </authorList>
    </citation>
    <scope>NUCLEOTIDE SEQUENCE [LARGE SCALE GENOMIC DNA]</scope>
    <source>
        <strain evidence="2 3">JH31</strain>
    </source>
</reference>
<dbReference type="RefSeq" id="WP_191182341.1">
    <property type="nucleotide sequence ID" value="NZ_JACXAJ010000001.1"/>
</dbReference>
<gene>
    <name evidence="2" type="ORF">H9Q13_03480</name>
</gene>
<protein>
    <submittedName>
        <fullName evidence="2">Uncharacterized protein</fullName>
    </submittedName>
</protein>
<comment type="caution">
    <text evidence="2">The sequence shown here is derived from an EMBL/GenBank/DDBJ whole genome shotgun (WGS) entry which is preliminary data.</text>
</comment>
<evidence type="ECO:0000313" key="3">
    <source>
        <dbReference type="Proteomes" id="UP000625551"/>
    </source>
</evidence>
<keyword evidence="3" id="KW-1185">Reference proteome</keyword>
<keyword evidence="1" id="KW-1133">Transmembrane helix</keyword>
<feature type="transmembrane region" description="Helical" evidence="1">
    <location>
        <begin position="91"/>
        <end position="120"/>
    </location>
</feature>
<accession>A0ABR7XD49</accession>
<organism evidence="2 3">
    <name type="scientific">Pontibacter aquaedesilientis</name>
    <dbReference type="NCBI Taxonomy" id="2766980"/>
    <lineage>
        <taxon>Bacteria</taxon>
        <taxon>Pseudomonadati</taxon>
        <taxon>Bacteroidota</taxon>
        <taxon>Cytophagia</taxon>
        <taxon>Cytophagales</taxon>
        <taxon>Hymenobacteraceae</taxon>
        <taxon>Pontibacter</taxon>
    </lineage>
</organism>
<evidence type="ECO:0000256" key="1">
    <source>
        <dbReference type="SAM" id="Phobius"/>
    </source>
</evidence>
<name>A0ABR7XD49_9BACT</name>
<sequence length="184" mass="19651">MKRLILICLVWCHAGNLLGQDYISHSNYASRIVSIAEPLLPITEFAVVVDTVSDSEVPVEVLAEFIDSQHADSILHALGKQNARLYFKRPAVFTASALGTTLGILTAGITLAVPIALAALPAKVKDKDIPDQYLAQNPSYMAGYTAEAKKRKRITVLKGTGVGVLGAGALVGAFYMMISSLSHI</sequence>
<proteinExistence type="predicted"/>
<keyword evidence="1" id="KW-0812">Transmembrane</keyword>
<keyword evidence="1" id="KW-0472">Membrane</keyword>
<dbReference type="Proteomes" id="UP000625551">
    <property type="component" value="Unassembled WGS sequence"/>
</dbReference>
<evidence type="ECO:0000313" key="2">
    <source>
        <dbReference type="EMBL" id="MBD1396216.1"/>
    </source>
</evidence>
<dbReference type="EMBL" id="JACXAJ010000001">
    <property type="protein sequence ID" value="MBD1396216.1"/>
    <property type="molecule type" value="Genomic_DNA"/>
</dbReference>
<feature type="transmembrane region" description="Helical" evidence="1">
    <location>
        <begin position="159"/>
        <end position="178"/>
    </location>
</feature>